<evidence type="ECO:0000313" key="2">
    <source>
        <dbReference type="EMBL" id="BAD33040.1"/>
    </source>
</evidence>
<gene>
    <name evidence="2" type="primary">P0417D05.16</name>
</gene>
<reference evidence="3" key="2">
    <citation type="journal article" date="2008" name="Nucleic Acids Res.">
        <title>The rice annotation project database (RAP-DB): 2008 update.</title>
        <authorList>
            <consortium name="The rice annotation project (RAP)"/>
        </authorList>
    </citation>
    <scope>GENOME REANNOTATION</scope>
    <source>
        <strain evidence="3">cv. Nipponbare</strain>
    </source>
</reference>
<dbReference type="AlphaFoldDB" id="Q69VE1"/>
<protein>
    <submittedName>
        <fullName evidence="2">Uncharacterized protein</fullName>
    </submittedName>
</protein>
<dbReference type="EMBL" id="AP004236">
    <property type="protein sequence ID" value="BAD33040.1"/>
    <property type="molecule type" value="Genomic_DNA"/>
</dbReference>
<proteinExistence type="predicted"/>
<feature type="compositionally biased region" description="Basic and acidic residues" evidence="1">
    <location>
        <begin position="65"/>
        <end position="74"/>
    </location>
</feature>
<organism evidence="2 3">
    <name type="scientific">Oryza sativa subsp. japonica</name>
    <name type="common">Rice</name>
    <dbReference type="NCBI Taxonomy" id="39947"/>
    <lineage>
        <taxon>Eukaryota</taxon>
        <taxon>Viridiplantae</taxon>
        <taxon>Streptophyta</taxon>
        <taxon>Embryophyta</taxon>
        <taxon>Tracheophyta</taxon>
        <taxon>Spermatophyta</taxon>
        <taxon>Magnoliopsida</taxon>
        <taxon>Liliopsida</taxon>
        <taxon>Poales</taxon>
        <taxon>Poaceae</taxon>
        <taxon>BOP clade</taxon>
        <taxon>Oryzoideae</taxon>
        <taxon>Oryzeae</taxon>
        <taxon>Oryzinae</taxon>
        <taxon>Oryza</taxon>
        <taxon>Oryza sativa</taxon>
    </lineage>
</organism>
<feature type="region of interest" description="Disordered" evidence="1">
    <location>
        <begin position="1"/>
        <end position="74"/>
    </location>
</feature>
<accession>Q69VE1</accession>
<evidence type="ECO:0000313" key="3">
    <source>
        <dbReference type="Proteomes" id="UP000000763"/>
    </source>
</evidence>
<reference evidence="3" key="1">
    <citation type="journal article" date="2005" name="Nature">
        <title>The map-based sequence of the rice genome.</title>
        <authorList>
            <consortium name="International rice genome sequencing project (IRGSP)"/>
            <person name="Matsumoto T."/>
            <person name="Wu J."/>
            <person name="Kanamori H."/>
            <person name="Katayose Y."/>
            <person name="Fujisawa M."/>
            <person name="Namiki N."/>
            <person name="Mizuno H."/>
            <person name="Yamamoto K."/>
            <person name="Antonio B.A."/>
            <person name="Baba T."/>
            <person name="Sakata K."/>
            <person name="Nagamura Y."/>
            <person name="Aoki H."/>
            <person name="Arikawa K."/>
            <person name="Arita K."/>
            <person name="Bito T."/>
            <person name="Chiden Y."/>
            <person name="Fujitsuka N."/>
            <person name="Fukunaka R."/>
            <person name="Hamada M."/>
            <person name="Harada C."/>
            <person name="Hayashi A."/>
            <person name="Hijishita S."/>
            <person name="Honda M."/>
            <person name="Hosokawa S."/>
            <person name="Ichikawa Y."/>
            <person name="Idonuma A."/>
            <person name="Iijima M."/>
            <person name="Ikeda M."/>
            <person name="Ikeno M."/>
            <person name="Ito K."/>
            <person name="Ito S."/>
            <person name="Ito T."/>
            <person name="Ito Y."/>
            <person name="Ito Y."/>
            <person name="Iwabuchi A."/>
            <person name="Kamiya K."/>
            <person name="Karasawa W."/>
            <person name="Kurita K."/>
            <person name="Katagiri S."/>
            <person name="Kikuta A."/>
            <person name="Kobayashi H."/>
            <person name="Kobayashi N."/>
            <person name="Machita K."/>
            <person name="Maehara T."/>
            <person name="Masukawa M."/>
            <person name="Mizubayashi T."/>
            <person name="Mukai Y."/>
            <person name="Nagasaki H."/>
            <person name="Nagata Y."/>
            <person name="Naito S."/>
            <person name="Nakashima M."/>
            <person name="Nakama Y."/>
            <person name="Nakamichi Y."/>
            <person name="Nakamura M."/>
            <person name="Meguro A."/>
            <person name="Negishi M."/>
            <person name="Ohta I."/>
            <person name="Ohta T."/>
            <person name="Okamoto M."/>
            <person name="Ono N."/>
            <person name="Saji S."/>
            <person name="Sakaguchi M."/>
            <person name="Sakai K."/>
            <person name="Shibata M."/>
            <person name="Shimokawa T."/>
            <person name="Song J."/>
            <person name="Takazaki Y."/>
            <person name="Terasawa K."/>
            <person name="Tsugane M."/>
            <person name="Tsuji K."/>
            <person name="Ueda S."/>
            <person name="Waki K."/>
            <person name="Yamagata H."/>
            <person name="Yamamoto M."/>
            <person name="Yamamoto S."/>
            <person name="Yamane H."/>
            <person name="Yoshiki S."/>
            <person name="Yoshihara R."/>
            <person name="Yukawa K."/>
            <person name="Zhong H."/>
            <person name="Yano M."/>
            <person name="Yuan Q."/>
            <person name="Ouyang S."/>
            <person name="Liu J."/>
            <person name="Jones K.M."/>
            <person name="Gansberger K."/>
            <person name="Moffat K."/>
            <person name="Hill J."/>
            <person name="Bera J."/>
            <person name="Fadrosh D."/>
            <person name="Jin S."/>
            <person name="Johri S."/>
            <person name="Kim M."/>
            <person name="Overton L."/>
            <person name="Reardon M."/>
            <person name="Tsitrin T."/>
            <person name="Vuong H."/>
            <person name="Weaver B."/>
            <person name="Ciecko A."/>
            <person name="Tallon L."/>
            <person name="Jackson J."/>
            <person name="Pai G."/>
            <person name="Aken S.V."/>
            <person name="Utterback T."/>
            <person name="Reidmuller S."/>
            <person name="Feldblyum T."/>
            <person name="Hsiao J."/>
            <person name="Zismann V."/>
            <person name="Iobst S."/>
            <person name="de Vazeille A.R."/>
            <person name="Buell C.R."/>
            <person name="Ying K."/>
            <person name="Li Y."/>
            <person name="Lu T."/>
            <person name="Huang Y."/>
            <person name="Zhao Q."/>
            <person name="Feng Q."/>
            <person name="Zhang L."/>
            <person name="Zhu J."/>
            <person name="Weng Q."/>
            <person name="Mu J."/>
            <person name="Lu Y."/>
            <person name="Fan D."/>
            <person name="Liu Y."/>
            <person name="Guan J."/>
            <person name="Zhang Y."/>
            <person name="Yu S."/>
            <person name="Liu X."/>
            <person name="Zhang Y."/>
            <person name="Hong G."/>
            <person name="Han B."/>
            <person name="Choisne N."/>
            <person name="Demange N."/>
            <person name="Orjeda G."/>
            <person name="Samain S."/>
            <person name="Cattolico L."/>
            <person name="Pelletier E."/>
            <person name="Couloux A."/>
            <person name="Segurens B."/>
            <person name="Wincker P."/>
            <person name="D'Hont A."/>
            <person name="Scarpelli C."/>
            <person name="Weissenbach J."/>
            <person name="Salanoubat M."/>
            <person name="Quetier F."/>
            <person name="Yu Y."/>
            <person name="Kim H.R."/>
            <person name="Rambo T."/>
            <person name="Currie J."/>
            <person name="Collura K."/>
            <person name="Luo M."/>
            <person name="Yang T."/>
            <person name="Ammiraju J.S.S."/>
            <person name="Engler F."/>
            <person name="Soderlund C."/>
            <person name="Wing R.A."/>
            <person name="Palmer L.E."/>
            <person name="de la Bastide M."/>
            <person name="Spiegel L."/>
            <person name="Nascimento L."/>
            <person name="Zutavern T."/>
            <person name="O'Shaughnessy A."/>
            <person name="Dike S."/>
            <person name="Dedhia N."/>
            <person name="Preston R."/>
            <person name="Balija V."/>
            <person name="McCombie W.R."/>
            <person name="Chow T."/>
            <person name="Chen H."/>
            <person name="Chung M."/>
            <person name="Chen C."/>
            <person name="Shaw J."/>
            <person name="Wu H."/>
            <person name="Hsiao K."/>
            <person name="Chao Y."/>
            <person name="Chu M."/>
            <person name="Cheng C."/>
            <person name="Hour A."/>
            <person name="Lee P."/>
            <person name="Lin S."/>
            <person name="Lin Y."/>
            <person name="Liou J."/>
            <person name="Liu S."/>
            <person name="Hsing Y."/>
            <person name="Raghuvanshi S."/>
            <person name="Mohanty A."/>
            <person name="Bharti A.K."/>
            <person name="Gaur A."/>
            <person name="Gupta V."/>
            <person name="Kumar D."/>
            <person name="Ravi V."/>
            <person name="Vij S."/>
            <person name="Kapur A."/>
            <person name="Khurana P."/>
            <person name="Khurana P."/>
            <person name="Khurana J.P."/>
            <person name="Tyagi A.K."/>
            <person name="Gaikwad K."/>
            <person name="Singh A."/>
            <person name="Dalal V."/>
            <person name="Srivastava S."/>
            <person name="Dixit A."/>
            <person name="Pal A.K."/>
            <person name="Ghazi I.A."/>
            <person name="Yadav M."/>
            <person name="Pandit A."/>
            <person name="Bhargava A."/>
            <person name="Sureshbabu K."/>
            <person name="Batra K."/>
            <person name="Sharma T.R."/>
            <person name="Mohapatra T."/>
            <person name="Singh N.K."/>
            <person name="Messing J."/>
            <person name="Nelson A.B."/>
            <person name="Fuks G."/>
            <person name="Kavchok S."/>
            <person name="Keizer G."/>
            <person name="Linton E."/>
            <person name="Llaca V."/>
            <person name="Song R."/>
            <person name="Tanyolac B."/>
            <person name="Young S."/>
            <person name="Ho-Il K."/>
            <person name="Hahn J.H."/>
            <person name="Sangsakoo G."/>
            <person name="Vanavichit A."/>
            <person name="de Mattos Luiz.A.T."/>
            <person name="Zimmer P.D."/>
            <person name="Malone G."/>
            <person name="Dellagostin O."/>
            <person name="de Oliveira A.C."/>
            <person name="Bevan M."/>
            <person name="Bancroft I."/>
            <person name="Minx P."/>
            <person name="Cordum H."/>
            <person name="Wilson R."/>
            <person name="Cheng Z."/>
            <person name="Jin W."/>
            <person name="Jiang J."/>
            <person name="Leong S.A."/>
            <person name="Iwama H."/>
            <person name="Gojobori T."/>
            <person name="Itoh T."/>
            <person name="Niimura Y."/>
            <person name="Fujii Y."/>
            <person name="Habara T."/>
            <person name="Sakai H."/>
            <person name="Sato Y."/>
            <person name="Wilson G."/>
            <person name="Kumar K."/>
            <person name="McCouch S."/>
            <person name="Juretic N."/>
            <person name="Hoen D."/>
            <person name="Wright S."/>
            <person name="Bruskiewich R."/>
            <person name="Bureau T."/>
            <person name="Miyao A."/>
            <person name="Hirochika H."/>
            <person name="Nishikawa T."/>
            <person name="Kadowaki K."/>
            <person name="Sugiura M."/>
            <person name="Burr B."/>
            <person name="Sasaki T."/>
        </authorList>
    </citation>
    <scope>NUCLEOTIDE SEQUENCE [LARGE SCALE GENOMIC DNA]</scope>
    <source>
        <strain evidence="3">cv. Nipponbare</strain>
    </source>
</reference>
<name>Q69VE1_ORYSJ</name>
<dbReference type="Proteomes" id="UP000000763">
    <property type="component" value="Chromosome 6"/>
</dbReference>
<evidence type="ECO:0000256" key="1">
    <source>
        <dbReference type="SAM" id="MobiDB-lite"/>
    </source>
</evidence>
<sequence length="74" mass="7459">MGVVSDGVMIAPAAGDSPVAVAGEGRRGRKGEASSIGVGLSSKGEQRGTARRHANCPPTPRPPAPRRDPPGAYL</sequence>